<proteinExistence type="predicted"/>
<keyword evidence="2" id="KW-1185">Reference proteome</keyword>
<sequence length="69" mass="7950">MFKPWEKWILLFGAIIAVGDLYEVVTYDKQDIAAIIAQKLDFYIDALNDLFRWIGSYKGTAPCNSLFKT</sequence>
<evidence type="ECO:0000313" key="1">
    <source>
        <dbReference type="EMBL" id="EQB12331.1"/>
    </source>
</evidence>
<organism evidence="1 2">
    <name type="scientific">Sphingobium lactosutens DS20</name>
    <dbReference type="NCBI Taxonomy" id="1331060"/>
    <lineage>
        <taxon>Bacteria</taxon>
        <taxon>Pseudomonadati</taxon>
        <taxon>Pseudomonadota</taxon>
        <taxon>Alphaproteobacteria</taxon>
        <taxon>Sphingomonadales</taxon>
        <taxon>Sphingomonadaceae</taxon>
        <taxon>Sphingobium</taxon>
    </lineage>
</organism>
<comment type="caution">
    <text evidence="1">The sequence shown here is derived from an EMBL/GenBank/DDBJ whole genome shotgun (WGS) entry which is preliminary data.</text>
</comment>
<dbReference type="RefSeq" id="WP_021227448.1">
    <property type="nucleotide sequence ID" value="NZ_ATDP01000103.1"/>
</dbReference>
<dbReference type="EMBL" id="ATDP01000103">
    <property type="protein sequence ID" value="EQB12331.1"/>
    <property type="molecule type" value="Genomic_DNA"/>
</dbReference>
<accession>T0H7R9</accession>
<name>T0H7R9_9SPHN</name>
<evidence type="ECO:0000313" key="2">
    <source>
        <dbReference type="Proteomes" id="UP000015531"/>
    </source>
</evidence>
<reference evidence="1 2" key="1">
    <citation type="journal article" date="2013" name="Genome Announc.">
        <title>Draft Genome Sequence of Sphingobium lactosutens Strain DS20T, Isolated from a Hexachlorocyclohexane Dumpsite.</title>
        <authorList>
            <person name="Kumar R."/>
            <person name="Dwivedi V."/>
            <person name="Negi V."/>
            <person name="Khurana J.P."/>
            <person name="Lal R."/>
        </authorList>
    </citation>
    <scope>NUCLEOTIDE SEQUENCE [LARGE SCALE GENOMIC DNA]</scope>
    <source>
        <strain evidence="1 2">DS20</strain>
    </source>
</reference>
<dbReference type="Proteomes" id="UP000015531">
    <property type="component" value="Unassembled WGS sequence"/>
</dbReference>
<dbReference type="AlphaFoldDB" id="T0H7R9"/>
<protein>
    <submittedName>
        <fullName evidence="1">Uncharacterized protein</fullName>
    </submittedName>
</protein>
<gene>
    <name evidence="1" type="ORF">RLDS_19485</name>
</gene>